<proteinExistence type="predicted"/>
<name>A0A4D5RZ39_IXOSC</name>
<feature type="transmembrane region" description="Helical" evidence="1">
    <location>
        <begin position="38"/>
        <end position="56"/>
    </location>
</feature>
<protein>
    <submittedName>
        <fullName evidence="2">Uncharacterized protein</fullName>
    </submittedName>
</protein>
<dbReference type="AlphaFoldDB" id="A0A4D5RZ39"/>
<keyword evidence="1" id="KW-1133">Transmembrane helix</keyword>
<reference evidence="2" key="1">
    <citation type="submission" date="2019-04" db="EMBL/GenBank/DDBJ databases">
        <title>An insight into the mialome of Ixodes scapularis.</title>
        <authorList>
            <person name="Ribeiro J.M."/>
            <person name="Mather T.N."/>
            <person name="Karim S."/>
        </authorList>
    </citation>
    <scope>NUCLEOTIDE SEQUENCE</scope>
</reference>
<feature type="transmembrane region" description="Helical" evidence="1">
    <location>
        <begin position="6"/>
        <end position="31"/>
    </location>
</feature>
<evidence type="ECO:0000313" key="2">
    <source>
        <dbReference type="EMBL" id="MOY42612.1"/>
    </source>
</evidence>
<keyword evidence="1" id="KW-0472">Membrane</keyword>
<keyword evidence="1" id="KW-0812">Transmembrane</keyword>
<organism evidence="2">
    <name type="scientific">Ixodes scapularis</name>
    <name type="common">Black-legged tick</name>
    <name type="synonym">Deer tick</name>
    <dbReference type="NCBI Taxonomy" id="6945"/>
    <lineage>
        <taxon>Eukaryota</taxon>
        <taxon>Metazoa</taxon>
        <taxon>Ecdysozoa</taxon>
        <taxon>Arthropoda</taxon>
        <taxon>Chelicerata</taxon>
        <taxon>Arachnida</taxon>
        <taxon>Acari</taxon>
        <taxon>Parasitiformes</taxon>
        <taxon>Ixodida</taxon>
        <taxon>Ixodoidea</taxon>
        <taxon>Ixodidae</taxon>
        <taxon>Ixodinae</taxon>
        <taxon>Ixodes</taxon>
    </lineage>
</organism>
<accession>A0A4D5RZ39</accession>
<dbReference type="EMBL" id="GHJT01008641">
    <property type="protein sequence ID" value="MOY42612.1"/>
    <property type="molecule type" value="Transcribed_RNA"/>
</dbReference>
<sequence length="121" mass="13782">MPFLFLPFVPFGPVCFSFQFFSTGACLVPYFPSSSKGLQNFFFLFLIAVLLCWWSITSRSRVTCNQGLFRFFLATRERGSPFRLALENYLKGGGRGKQCWLHGSFSTSREGVWNGSAPRPR</sequence>
<evidence type="ECO:0000256" key="1">
    <source>
        <dbReference type="SAM" id="Phobius"/>
    </source>
</evidence>